<keyword evidence="10 15" id="KW-0238">DNA-binding</keyword>
<dbReference type="Gene3D" id="3.40.1310.10">
    <property type="match status" value="1"/>
</dbReference>
<dbReference type="InterPro" id="IPR046832">
    <property type="entry name" value="PPV_E1_DBD"/>
</dbReference>
<dbReference type="EC" id="5.6.2.4" evidence="15"/>
<dbReference type="InterPro" id="IPR014000">
    <property type="entry name" value="PPV_DNA_helicase_E1_N"/>
</dbReference>
<evidence type="ECO:0000256" key="11">
    <source>
        <dbReference type="ARBA" id="ARBA00023235"/>
    </source>
</evidence>
<evidence type="ECO:0000256" key="15">
    <source>
        <dbReference type="PIRNR" id="PIRNR003383"/>
    </source>
</evidence>
<dbReference type="InterPro" id="IPR001177">
    <property type="entry name" value="PPV_DNA_helicase_E1_C"/>
</dbReference>
<dbReference type="GO" id="GO:0016817">
    <property type="term" value="F:hydrolase activity, acting on acid anhydrides"/>
    <property type="evidence" value="ECO:0007669"/>
    <property type="project" value="InterPro"/>
</dbReference>
<evidence type="ECO:0000256" key="7">
    <source>
        <dbReference type="ARBA" id="ARBA00022801"/>
    </source>
</evidence>
<evidence type="ECO:0000256" key="6">
    <source>
        <dbReference type="ARBA" id="ARBA00022741"/>
    </source>
</evidence>
<evidence type="ECO:0000256" key="4">
    <source>
        <dbReference type="ARBA" id="ARBA00022562"/>
    </source>
</evidence>
<evidence type="ECO:0000256" key="3">
    <source>
        <dbReference type="ARBA" id="ARBA00022553"/>
    </source>
</evidence>
<reference evidence="17" key="1">
    <citation type="journal article" date="2020" name="Viruses">
        <title>Identification of A Novel Papillomavirus Associated with Squamous Cell Carcinoma in A Domestic Cat.</title>
        <authorList>
            <person name="Carrai M."/>
            <person name="Van Brussel K."/>
            <person name="Shi M."/>
            <person name="Li C.X."/>
            <person name="Chang W.S."/>
            <person name="Munday J.S."/>
            <person name="Voss K."/>
            <person name="McLuckie A."/>
            <person name="Taylor D."/>
            <person name="Laws A."/>
            <person name="Holmes E.C."/>
            <person name="Barrs V.R."/>
            <person name="Beatty J.A."/>
        </authorList>
    </citation>
    <scope>NUCLEOTIDE SEQUENCE</scope>
</reference>
<dbReference type="Gene3D" id="3.40.50.300">
    <property type="entry name" value="P-loop containing nucleotide triphosphate hydrolases"/>
    <property type="match status" value="1"/>
</dbReference>
<evidence type="ECO:0000256" key="13">
    <source>
        <dbReference type="ARBA" id="ARBA00048988"/>
    </source>
</evidence>
<name>A0A6B9WCK2_9PAPI</name>
<dbReference type="SUPFAM" id="SSF55464">
    <property type="entry name" value="Origin of replication-binding domain, RBD-like"/>
    <property type="match status" value="1"/>
</dbReference>
<dbReference type="PIRSF" id="PIRSF003383">
    <property type="entry name" value="Rep_E1_papillomaV"/>
    <property type="match status" value="1"/>
</dbReference>
<keyword evidence="5 15" id="KW-0235">DNA replication</keyword>
<dbReference type="InterPro" id="IPR016393">
    <property type="entry name" value="Rep_E1_papillomaV"/>
</dbReference>
<dbReference type="GO" id="GO:0006260">
    <property type="term" value="P:DNA replication"/>
    <property type="evidence" value="ECO:0007669"/>
    <property type="project" value="UniProtKB-KW"/>
</dbReference>
<keyword evidence="2 15" id="KW-0244">Early protein</keyword>
<dbReference type="GO" id="GO:0043138">
    <property type="term" value="F:3'-5' DNA helicase activity"/>
    <property type="evidence" value="ECO:0007669"/>
    <property type="project" value="UniProtKB-EC"/>
</dbReference>
<evidence type="ECO:0000256" key="9">
    <source>
        <dbReference type="ARBA" id="ARBA00022840"/>
    </source>
</evidence>
<comment type="similarity">
    <text evidence="15">Belongs to the papillomaviridae E1 protein family.</text>
</comment>
<dbReference type="SUPFAM" id="SSF52540">
    <property type="entry name" value="P-loop containing nucleoside triphosphate hydrolases"/>
    <property type="match status" value="1"/>
</dbReference>
<evidence type="ECO:0000313" key="18">
    <source>
        <dbReference type="Proteomes" id="UP001239387"/>
    </source>
</evidence>
<comment type="function">
    <text evidence="14">ATP-dependent DNA 3'-5' helicase required for initiation of viral DNA replication. It forms a complex with the viral E2 protein. The E1-E2 complex binds to the replication origin which contains binding sites for both proteins. During the initial step, a dimer of E1 interacts with a dimer of protein E2 leading to a complex that binds the viral origin of replication with high specificity. Then, a second dimer of E1 displaces the E2 dimer in an ATP-dependent manner to form the E1 tetramer. Following this, two E1 monomers are added to each half of the site, which results in the formation of two E1 trimers on the viral ori. Subsequently, two hexamers will be created. The double hexamer acts as a bi-directional helicase machinery and unwinds the viral DNA and then recruits the host DNA polymerase to start replication.</text>
</comment>
<evidence type="ECO:0000313" key="17">
    <source>
        <dbReference type="EMBL" id="QHQ97055.1"/>
    </source>
</evidence>
<evidence type="ECO:0000256" key="5">
    <source>
        <dbReference type="ARBA" id="ARBA00022705"/>
    </source>
</evidence>
<dbReference type="InterPro" id="IPR027417">
    <property type="entry name" value="P-loop_NTPase"/>
</dbReference>
<keyword evidence="6 15" id="KW-0547">Nucleotide-binding</keyword>
<dbReference type="GO" id="GO:0003677">
    <property type="term" value="F:DNA binding"/>
    <property type="evidence" value="ECO:0007669"/>
    <property type="project" value="UniProtKB-KW"/>
</dbReference>
<protein>
    <recommendedName>
        <fullName evidence="15">Replication protein E1</fullName>
        <ecNumber evidence="15">5.6.2.4</ecNumber>
    </recommendedName>
</protein>
<evidence type="ECO:0000256" key="1">
    <source>
        <dbReference type="ARBA" id="ARBA00004147"/>
    </source>
</evidence>
<dbReference type="GO" id="GO:0042025">
    <property type="term" value="C:host cell nucleus"/>
    <property type="evidence" value="ECO:0007669"/>
    <property type="project" value="UniProtKB-SubCell"/>
</dbReference>
<evidence type="ECO:0000256" key="10">
    <source>
        <dbReference type="ARBA" id="ARBA00023125"/>
    </source>
</evidence>
<feature type="domain" description="SF3 helicase" evidence="16">
    <location>
        <begin position="401"/>
        <end position="565"/>
    </location>
</feature>
<keyword evidence="11" id="KW-0413">Isomerase</keyword>
<dbReference type="InterPro" id="IPR046935">
    <property type="entry name" value="PPV_E1_DBD_sf"/>
</dbReference>
<organism evidence="17 18">
    <name type="scientific">Felis catus papillomavirus 6</name>
    <dbReference type="NCBI Taxonomy" id="2704502"/>
    <lineage>
        <taxon>Viruses</taxon>
        <taxon>Monodnaviria</taxon>
        <taxon>Shotokuvirae</taxon>
        <taxon>Cossaviricota</taxon>
        <taxon>Papovaviricetes</taxon>
        <taxon>Zurhausenvirales</taxon>
        <taxon>Papillomaviridae</taxon>
    </lineage>
</organism>
<comment type="subcellular location">
    <subcellularLocation>
        <location evidence="1">Host nucleus</location>
    </subcellularLocation>
</comment>
<keyword evidence="8 15" id="KW-0347">Helicase</keyword>
<dbReference type="InterPro" id="IPR014015">
    <property type="entry name" value="Helicase_SF3_DNA-vir"/>
</dbReference>
<evidence type="ECO:0000256" key="14">
    <source>
        <dbReference type="ARBA" id="ARBA00093297"/>
    </source>
</evidence>
<comment type="function">
    <text evidence="15">ATP-dependent DNA helicase required for initiation of viral DNA replication. It forms a complex with the viral E2 protein. The E1-E2 complex binds to the replication origin which contains binding sites for both proteins.</text>
</comment>
<dbReference type="Pfam" id="PF00519">
    <property type="entry name" value="PPV_E1_C"/>
    <property type="match status" value="1"/>
</dbReference>
<dbReference type="PROSITE" id="PS51206">
    <property type="entry name" value="SF3_HELICASE_1"/>
    <property type="match status" value="1"/>
</dbReference>
<dbReference type="EMBL" id="MN857145">
    <property type="protein sequence ID" value="QHQ97055.1"/>
    <property type="molecule type" value="Genomic_DNA"/>
</dbReference>
<comment type="catalytic activity">
    <reaction evidence="12">
        <text>Couples ATP hydrolysis with the unwinding of duplex DNA by translocating in the 3'-5' direction.</text>
        <dbReference type="EC" id="5.6.2.4"/>
    </reaction>
</comment>
<keyword evidence="4" id="KW-1048">Host nucleus</keyword>
<sequence>MADRDTKGTGSDAPVVDAVDGEWYVVREAECCDSLEDFESLFDADTEGSDVSNLLDDSVVSEGEHLRVFNEQVSADDAHQTLELKRKYFTPSPKSKYPDLSPRLASISISPCQSSSKRRLFEDSGVGSIVTNETEDNDEGAQAQVNAAASKDAVALYNTDLLQSSKSLVTLFANFKEVYGISLKELMRPFRSSKTCSYDWVVCVNGAREEVLEGSKTLLQQHCTFFQLNVRTGCKGFLALYLLSFKSGKSKSTLTKLMMTVLSVAEAQLFVDPPRNRSVPVALFFYQKGMAGDCFKYGDYPDWLASQVLVSHQSKSETFELANMVQWAYDNKYVDESEIAYYYAQRAEEDTNAAAWLKHNSQAKFVRDCSQMVKLYLRQEMRQTTMPEWIWKCCQSVEGEGDWGVIMRLLKYQNVNFVHFLSCLRHCLEGRPKKSCLVFVGPPNTGKSYFCFSLLNFLQGKVISLLNTKSQFFLMPLLDCKIGFMDDVTYPGWTFLDNYMRNGLDGNPMSVDCKHRLPVQMKLPPLLMTSNINVMEEERLRYLHSRLQVFEFPNVFPLTPFNDPVYSLTHCSWKAFFQKLHKHLGLPGPPESVEDGESE</sequence>
<dbReference type="GO" id="GO:0005524">
    <property type="term" value="F:ATP binding"/>
    <property type="evidence" value="ECO:0007669"/>
    <property type="project" value="UniProtKB-KW"/>
</dbReference>
<accession>A0A6B9WCK2</accession>
<dbReference type="Gene3D" id="1.10.10.510">
    <property type="entry name" value="Zinc finger, large T-antigen D1 domain"/>
    <property type="match status" value="1"/>
</dbReference>
<proteinExistence type="inferred from homology"/>
<evidence type="ECO:0000256" key="2">
    <source>
        <dbReference type="ARBA" id="ARBA00022518"/>
    </source>
</evidence>
<keyword evidence="7 15" id="KW-0378">Hydrolase</keyword>
<dbReference type="Pfam" id="PF00524">
    <property type="entry name" value="PPV_E1_N"/>
    <property type="match status" value="1"/>
</dbReference>
<evidence type="ECO:0000256" key="12">
    <source>
        <dbReference type="ARBA" id="ARBA00034617"/>
    </source>
</evidence>
<keyword evidence="9 15" id="KW-0067">ATP-binding</keyword>
<dbReference type="Proteomes" id="UP001239387">
    <property type="component" value="Segment"/>
</dbReference>
<evidence type="ECO:0000259" key="16">
    <source>
        <dbReference type="PROSITE" id="PS51206"/>
    </source>
</evidence>
<dbReference type="Pfam" id="PF20450">
    <property type="entry name" value="PPV_E1_DBD"/>
    <property type="match status" value="1"/>
</dbReference>
<keyword evidence="3" id="KW-0597">Phosphoprotein</keyword>
<comment type="catalytic activity">
    <reaction evidence="13 15">
        <text>ATP + H2O = ADP + phosphate + H(+)</text>
        <dbReference type="Rhea" id="RHEA:13065"/>
        <dbReference type="ChEBI" id="CHEBI:15377"/>
        <dbReference type="ChEBI" id="CHEBI:15378"/>
        <dbReference type="ChEBI" id="CHEBI:30616"/>
        <dbReference type="ChEBI" id="CHEBI:43474"/>
        <dbReference type="ChEBI" id="CHEBI:456216"/>
        <dbReference type="EC" id="5.6.2.4"/>
    </reaction>
</comment>
<evidence type="ECO:0000256" key="8">
    <source>
        <dbReference type="ARBA" id="ARBA00022806"/>
    </source>
</evidence>
<dbReference type="InterPro" id="IPR037102">
    <property type="entry name" value="Znf_lg_T-Ag_D1_dom_sf"/>
</dbReference>